<reference evidence="2 3" key="1">
    <citation type="submission" date="2024-01" db="EMBL/GenBank/DDBJ databases">
        <title>Genome assemblies of Stephania.</title>
        <authorList>
            <person name="Yang L."/>
        </authorList>
    </citation>
    <scope>NUCLEOTIDE SEQUENCE [LARGE SCALE GENOMIC DNA]</scope>
    <source>
        <strain evidence="2">QJT</strain>
        <tissue evidence="2">Leaf</tissue>
    </source>
</reference>
<evidence type="ECO:0000313" key="2">
    <source>
        <dbReference type="EMBL" id="KAK9117280.1"/>
    </source>
</evidence>
<evidence type="ECO:0000313" key="3">
    <source>
        <dbReference type="Proteomes" id="UP001417504"/>
    </source>
</evidence>
<sequence length="121" mass="13264">MPFPLSSPKQKSLSHSLSTRDPPHHSCSLILPTAHTQSRSPLSSLSMILRLTSLGSPTLDLTSSPHSWPSPSLPFGVILDSHITGSSPANSHHQDWRTDKSKRTSVRQLKSMTMKQSPLAY</sequence>
<feature type="compositionally biased region" description="Polar residues" evidence="1">
    <location>
        <begin position="106"/>
        <end position="121"/>
    </location>
</feature>
<proteinExistence type="predicted"/>
<comment type="caution">
    <text evidence="2">The sequence shown here is derived from an EMBL/GenBank/DDBJ whole genome shotgun (WGS) entry which is preliminary data.</text>
</comment>
<keyword evidence="3" id="KW-1185">Reference proteome</keyword>
<dbReference type="AlphaFoldDB" id="A0AAP0NTL1"/>
<feature type="region of interest" description="Disordered" evidence="1">
    <location>
        <begin position="1"/>
        <end position="26"/>
    </location>
</feature>
<name>A0AAP0NTL1_9MAGN</name>
<dbReference type="Proteomes" id="UP001417504">
    <property type="component" value="Unassembled WGS sequence"/>
</dbReference>
<feature type="compositionally biased region" description="Polar residues" evidence="1">
    <location>
        <begin position="7"/>
        <end position="19"/>
    </location>
</feature>
<dbReference type="EMBL" id="JBBNAE010000006">
    <property type="protein sequence ID" value="KAK9117280.1"/>
    <property type="molecule type" value="Genomic_DNA"/>
</dbReference>
<feature type="compositionally biased region" description="Basic and acidic residues" evidence="1">
    <location>
        <begin position="92"/>
        <end position="102"/>
    </location>
</feature>
<accession>A0AAP0NTL1</accession>
<protein>
    <submittedName>
        <fullName evidence="2">Uncharacterized protein</fullName>
    </submittedName>
</protein>
<gene>
    <name evidence="2" type="ORF">Sjap_016227</name>
</gene>
<organism evidence="2 3">
    <name type="scientific">Stephania japonica</name>
    <dbReference type="NCBI Taxonomy" id="461633"/>
    <lineage>
        <taxon>Eukaryota</taxon>
        <taxon>Viridiplantae</taxon>
        <taxon>Streptophyta</taxon>
        <taxon>Embryophyta</taxon>
        <taxon>Tracheophyta</taxon>
        <taxon>Spermatophyta</taxon>
        <taxon>Magnoliopsida</taxon>
        <taxon>Ranunculales</taxon>
        <taxon>Menispermaceae</taxon>
        <taxon>Menispermoideae</taxon>
        <taxon>Cissampelideae</taxon>
        <taxon>Stephania</taxon>
    </lineage>
</organism>
<feature type="region of interest" description="Disordered" evidence="1">
    <location>
        <begin position="84"/>
        <end position="121"/>
    </location>
</feature>
<evidence type="ECO:0000256" key="1">
    <source>
        <dbReference type="SAM" id="MobiDB-lite"/>
    </source>
</evidence>